<gene>
    <name evidence="2" type="ORF">DH2020_011870</name>
</gene>
<feature type="compositionally biased region" description="Basic residues" evidence="1">
    <location>
        <begin position="299"/>
        <end position="313"/>
    </location>
</feature>
<feature type="compositionally biased region" description="Basic residues" evidence="1">
    <location>
        <begin position="222"/>
        <end position="234"/>
    </location>
</feature>
<name>A0ABR0XEQ9_REHGL</name>
<evidence type="ECO:0000313" key="2">
    <source>
        <dbReference type="EMBL" id="KAK6157622.1"/>
    </source>
</evidence>
<dbReference type="InterPro" id="IPR042086">
    <property type="entry name" value="MeTrfase_capping"/>
</dbReference>
<dbReference type="EMBL" id="JABTTQ020000005">
    <property type="protein sequence ID" value="KAK6157622.1"/>
    <property type="molecule type" value="Genomic_DNA"/>
</dbReference>
<reference evidence="2 3" key="1">
    <citation type="journal article" date="2021" name="Comput. Struct. Biotechnol. J.">
        <title>De novo genome assembly of the potent medicinal plant Rehmannia glutinosa using nanopore technology.</title>
        <authorList>
            <person name="Ma L."/>
            <person name="Dong C."/>
            <person name="Song C."/>
            <person name="Wang X."/>
            <person name="Zheng X."/>
            <person name="Niu Y."/>
            <person name="Chen S."/>
            <person name="Feng W."/>
        </authorList>
    </citation>
    <scope>NUCLEOTIDE SEQUENCE [LARGE SCALE GENOMIC DNA]</scope>
    <source>
        <strain evidence="2">DH-2019</strain>
    </source>
</reference>
<feature type="compositionally biased region" description="Polar residues" evidence="1">
    <location>
        <begin position="340"/>
        <end position="355"/>
    </location>
</feature>
<feature type="region of interest" description="Disordered" evidence="1">
    <location>
        <begin position="107"/>
        <end position="153"/>
    </location>
</feature>
<dbReference type="Gene3D" id="1.10.1200.270">
    <property type="entry name" value="Methyltransferase, alpha-helical capping domain"/>
    <property type="match status" value="1"/>
</dbReference>
<dbReference type="PANTHER" id="PTHR37715:SF1">
    <property type="entry name" value="OS01G0120700 PROTEIN"/>
    <property type="match status" value="1"/>
</dbReference>
<organism evidence="2 3">
    <name type="scientific">Rehmannia glutinosa</name>
    <name type="common">Chinese foxglove</name>
    <dbReference type="NCBI Taxonomy" id="99300"/>
    <lineage>
        <taxon>Eukaryota</taxon>
        <taxon>Viridiplantae</taxon>
        <taxon>Streptophyta</taxon>
        <taxon>Embryophyta</taxon>
        <taxon>Tracheophyta</taxon>
        <taxon>Spermatophyta</taxon>
        <taxon>Magnoliopsida</taxon>
        <taxon>eudicotyledons</taxon>
        <taxon>Gunneridae</taxon>
        <taxon>Pentapetalae</taxon>
        <taxon>asterids</taxon>
        <taxon>lamiids</taxon>
        <taxon>Lamiales</taxon>
        <taxon>Orobanchaceae</taxon>
        <taxon>Rehmannieae</taxon>
        <taxon>Rehmannia</taxon>
    </lineage>
</organism>
<protein>
    <submittedName>
        <fullName evidence="2">Uncharacterized protein</fullName>
    </submittedName>
</protein>
<comment type="caution">
    <text evidence="2">The sequence shown here is derived from an EMBL/GenBank/DDBJ whole genome shotgun (WGS) entry which is preliminary data.</text>
</comment>
<feature type="compositionally biased region" description="Basic residues" evidence="1">
    <location>
        <begin position="251"/>
        <end position="263"/>
    </location>
</feature>
<feature type="compositionally biased region" description="Basic residues" evidence="1">
    <location>
        <begin position="192"/>
        <end position="204"/>
    </location>
</feature>
<proteinExistence type="predicted"/>
<feature type="compositionally biased region" description="Basic residues" evidence="1">
    <location>
        <begin position="115"/>
        <end position="126"/>
    </location>
</feature>
<dbReference type="PANTHER" id="PTHR37715">
    <property type="entry name" value="OS01G0120700 PROTEIN"/>
    <property type="match status" value="1"/>
</dbReference>
<accession>A0ABR0XEQ9</accession>
<dbReference type="Proteomes" id="UP001318860">
    <property type="component" value="Unassembled WGS sequence"/>
</dbReference>
<feature type="region of interest" description="Disordered" evidence="1">
    <location>
        <begin position="299"/>
        <end position="318"/>
    </location>
</feature>
<sequence>MEILDNPGKYTLPSVNARAAFFRAVHERLLTDHFGSEIIDELFSVIWRNLQFHDVLPVIIIPNAGRVVFMDAKKFMQLVEEKKKRVLAKKEAPLKWEHKLEAAAKAKADAEAKERKAKAAKHKRRSLSVSDSDSHEVRKIAKSLTRSEESTTISQRDNPLILLMTAVMDMTVSWTRRGKSTAIRNADMEKGRAKHHKHHRRTHSSHSDFSSDDDNDDEIIRKRSRTKHHKHHKRSDSSFSDSSSDEESDKLKHRLRRHKHHRHDTSDSDGYRHGRRSRSIGRSSDDNDELGRIEKRKNYHRHSHHHHHHHHRNGHELRPHYDKTSQLLKLDDKHLENGPEETNLNGHTNPPGQNV</sequence>
<feature type="region of interest" description="Disordered" evidence="1">
    <location>
        <begin position="178"/>
        <end position="290"/>
    </location>
</feature>
<evidence type="ECO:0000313" key="3">
    <source>
        <dbReference type="Proteomes" id="UP001318860"/>
    </source>
</evidence>
<keyword evidence="3" id="KW-1185">Reference proteome</keyword>
<feature type="region of interest" description="Disordered" evidence="1">
    <location>
        <begin position="335"/>
        <end position="355"/>
    </location>
</feature>
<feature type="compositionally biased region" description="Basic and acidic residues" evidence="1">
    <location>
        <begin position="132"/>
        <end position="149"/>
    </location>
</feature>
<evidence type="ECO:0000256" key="1">
    <source>
        <dbReference type="SAM" id="MobiDB-lite"/>
    </source>
</evidence>